<dbReference type="AlphaFoldDB" id="A0A8T0J000"/>
<proteinExistence type="inferred from homology"/>
<dbReference type="InterPro" id="IPR018082">
    <property type="entry name" value="AmbAllergen"/>
</dbReference>
<keyword evidence="5" id="KW-0732">Signal</keyword>
<comment type="caution">
    <text evidence="10">The sequence shown here is derived from an EMBL/GenBank/DDBJ whole genome shotgun (WGS) entry which is preliminary data.</text>
</comment>
<dbReference type="PANTHER" id="PTHR31683">
    <property type="entry name" value="PECTATE LYASE 18-RELATED"/>
    <property type="match status" value="1"/>
</dbReference>
<accession>A0A8T0J000</accession>
<dbReference type="InterPro" id="IPR002022">
    <property type="entry name" value="Pec_lyase"/>
</dbReference>
<keyword evidence="4 8" id="KW-0479">Metal-binding</keyword>
<evidence type="ECO:0000256" key="3">
    <source>
        <dbReference type="ARBA" id="ARBA00012272"/>
    </source>
</evidence>
<reference evidence="10" key="1">
    <citation type="submission" date="2020-06" db="EMBL/GenBank/DDBJ databases">
        <title>WGS assembly of Ceratodon purpureus strain R40.</title>
        <authorList>
            <person name="Carey S.B."/>
            <person name="Jenkins J."/>
            <person name="Shu S."/>
            <person name="Lovell J.T."/>
            <person name="Sreedasyam A."/>
            <person name="Maumus F."/>
            <person name="Tiley G.P."/>
            <person name="Fernandez-Pozo N."/>
            <person name="Barry K."/>
            <person name="Chen C."/>
            <person name="Wang M."/>
            <person name="Lipzen A."/>
            <person name="Daum C."/>
            <person name="Saski C.A."/>
            <person name="Payton A.C."/>
            <person name="Mcbreen J.C."/>
            <person name="Conrad R.E."/>
            <person name="Kollar L.M."/>
            <person name="Olsson S."/>
            <person name="Huttunen S."/>
            <person name="Landis J.B."/>
            <person name="Wickett N.J."/>
            <person name="Johnson M.G."/>
            <person name="Rensing S.A."/>
            <person name="Grimwood J."/>
            <person name="Schmutz J."/>
            <person name="Mcdaniel S.F."/>
        </authorList>
    </citation>
    <scope>NUCLEOTIDE SEQUENCE</scope>
    <source>
        <strain evidence="10">R40</strain>
    </source>
</reference>
<evidence type="ECO:0000313" key="11">
    <source>
        <dbReference type="Proteomes" id="UP000822688"/>
    </source>
</evidence>
<comment type="cofactor">
    <cofactor evidence="8">
        <name>Ca(2+)</name>
        <dbReference type="ChEBI" id="CHEBI:29108"/>
    </cofactor>
    <text evidence="8">Binds 1 Ca(2+) ion. Required for its activity.</text>
</comment>
<keyword evidence="11" id="KW-1185">Reference proteome</keyword>
<keyword evidence="7 8" id="KW-0456">Lyase</keyword>
<evidence type="ECO:0000256" key="5">
    <source>
        <dbReference type="ARBA" id="ARBA00022729"/>
    </source>
</evidence>
<protein>
    <recommendedName>
        <fullName evidence="3 8">Pectate lyase</fullName>
        <ecNumber evidence="3 8">4.2.2.2</ecNumber>
    </recommendedName>
</protein>
<dbReference type="GO" id="GO:0046872">
    <property type="term" value="F:metal ion binding"/>
    <property type="evidence" value="ECO:0007669"/>
    <property type="project" value="UniProtKB-KW"/>
</dbReference>
<comment type="catalytic activity">
    <reaction evidence="1 8">
        <text>Eliminative cleavage of (1-&gt;4)-alpha-D-galacturonan to give oligosaccharides with 4-deoxy-alpha-D-galact-4-enuronosyl groups at their non-reducing ends.</text>
        <dbReference type="EC" id="4.2.2.2"/>
    </reaction>
</comment>
<keyword evidence="6 8" id="KW-0106">Calcium</keyword>
<dbReference type="Gene3D" id="2.160.20.10">
    <property type="entry name" value="Single-stranded right-handed beta-helix, Pectin lyase-like"/>
    <property type="match status" value="2"/>
</dbReference>
<dbReference type="SUPFAM" id="SSF51126">
    <property type="entry name" value="Pectin lyase-like"/>
    <property type="match status" value="1"/>
</dbReference>
<evidence type="ECO:0000256" key="8">
    <source>
        <dbReference type="RuleBase" id="RU361123"/>
    </source>
</evidence>
<evidence type="ECO:0000256" key="7">
    <source>
        <dbReference type="ARBA" id="ARBA00023239"/>
    </source>
</evidence>
<evidence type="ECO:0000313" key="10">
    <source>
        <dbReference type="EMBL" id="KAG0589294.1"/>
    </source>
</evidence>
<evidence type="ECO:0000256" key="4">
    <source>
        <dbReference type="ARBA" id="ARBA00022723"/>
    </source>
</evidence>
<dbReference type="GO" id="GO:0030570">
    <property type="term" value="F:pectate lyase activity"/>
    <property type="evidence" value="ECO:0007669"/>
    <property type="project" value="UniProtKB-EC"/>
</dbReference>
<organism evidence="10 11">
    <name type="scientific">Ceratodon purpureus</name>
    <name type="common">Fire moss</name>
    <name type="synonym">Dicranum purpureum</name>
    <dbReference type="NCBI Taxonomy" id="3225"/>
    <lineage>
        <taxon>Eukaryota</taxon>
        <taxon>Viridiplantae</taxon>
        <taxon>Streptophyta</taxon>
        <taxon>Embryophyta</taxon>
        <taxon>Bryophyta</taxon>
        <taxon>Bryophytina</taxon>
        <taxon>Bryopsida</taxon>
        <taxon>Dicranidae</taxon>
        <taxon>Pseudoditrichales</taxon>
        <taxon>Ditrichaceae</taxon>
        <taxon>Ceratodon</taxon>
    </lineage>
</organism>
<dbReference type="PRINTS" id="PR00807">
    <property type="entry name" value="AMBALLERGEN"/>
</dbReference>
<dbReference type="InterPro" id="IPR045032">
    <property type="entry name" value="PEL"/>
</dbReference>
<dbReference type="InterPro" id="IPR011050">
    <property type="entry name" value="Pectin_lyase_fold/virulence"/>
</dbReference>
<evidence type="ECO:0000256" key="6">
    <source>
        <dbReference type="ARBA" id="ARBA00022837"/>
    </source>
</evidence>
<dbReference type="InterPro" id="IPR012334">
    <property type="entry name" value="Pectin_lyas_fold"/>
</dbReference>
<evidence type="ECO:0000256" key="1">
    <source>
        <dbReference type="ARBA" id="ARBA00000695"/>
    </source>
</evidence>
<evidence type="ECO:0000259" key="9">
    <source>
        <dbReference type="SMART" id="SM00656"/>
    </source>
</evidence>
<name>A0A8T0J000_CERPU</name>
<dbReference type="PANTHER" id="PTHR31683:SF187">
    <property type="entry name" value="PECTATE LYASE 18-RELATED"/>
    <property type="match status" value="1"/>
</dbReference>
<feature type="domain" description="Pectate lyase" evidence="9">
    <location>
        <begin position="115"/>
        <end position="266"/>
    </location>
</feature>
<dbReference type="EC" id="4.2.2.2" evidence="3 8"/>
<comment type="pathway">
    <text evidence="2 8">Glycan metabolism; pectin degradation; 2-dehydro-3-deoxy-D-gluconate from pectin: step 2/5.</text>
</comment>
<sequence>MHRTIPPFRRASTWWSTTTRRSQLRKLKCFFWPRPTDVERGIPWTIAGMATPTGRYGVRAWPAPPLGLAGAKTGSKRQVYVVTSNRDDNPVNPAPGTLRYAVTRPEVLQIIFAGSMTIKLKNELLNTSFKTTYSCGLTVHIVEGGGLTVQRVSNVIVHGLVMHDIISTGPGRIMTSTKHVSNRGRCDGDAISIFASKDIWIDHCYFSNAADGLAMLLGAPKDDFMDRKFFVTVACNHFASGLVQRMPREAPTILSQRNVFNVCKSDEQVTKRINDGGPSFGGPKNWKWKSKGDSFQSGSYFSGVAMAWSAQSYSKTRSCSSHPRSMVWKMVKGAGPLNCRHEVRCG</sequence>
<dbReference type="EMBL" id="CM026421">
    <property type="protein sequence ID" value="KAG0589294.1"/>
    <property type="molecule type" value="Genomic_DNA"/>
</dbReference>
<evidence type="ECO:0000256" key="2">
    <source>
        <dbReference type="ARBA" id="ARBA00005220"/>
    </source>
</evidence>
<dbReference type="Proteomes" id="UP000822688">
    <property type="component" value="Chromosome 1"/>
</dbReference>
<gene>
    <name evidence="10" type="ORF">KC19_1G010600</name>
</gene>
<dbReference type="SMART" id="SM00656">
    <property type="entry name" value="Amb_all"/>
    <property type="match status" value="1"/>
</dbReference>
<comment type="similarity">
    <text evidence="8">Belongs to the polysaccharide lyase 1 family.</text>
</comment>